<dbReference type="eggNOG" id="COG3631">
    <property type="taxonomic scope" value="Bacteria"/>
</dbReference>
<protein>
    <recommendedName>
        <fullName evidence="1">SnoaL-like domain-containing protein</fullName>
    </recommendedName>
</protein>
<evidence type="ECO:0000259" key="1">
    <source>
        <dbReference type="Pfam" id="PF12680"/>
    </source>
</evidence>
<proteinExistence type="predicted"/>
<dbReference type="OrthoDB" id="4203328at2"/>
<keyword evidence="3" id="KW-1185">Reference proteome</keyword>
<dbReference type="InterPro" id="IPR032710">
    <property type="entry name" value="NTF2-like_dom_sf"/>
</dbReference>
<name>R2QBN0_9ENTE</name>
<dbReference type="EMBL" id="AJAQ01000016">
    <property type="protein sequence ID" value="EOH93827.1"/>
    <property type="molecule type" value="Genomic_DNA"/>
</dbReference>
<sequence length="126" mass="14820">MENKEKEAVIQCYFAMWVSRDFTSLAKIFDDNIYYSECYGPEYYGLTEIDSWIEEMLKKQTVLEWRIKQFIHQDNLTVVEWFFKEELDGKIGGFDGTSIITFGADGKIDSIKEFSSVAEHVRPFKD</sequence>
<dbReference type="Proteomes" id="UP000013782">
    <property type="component" value="Unassembled WGS sequence"/>
</dbReference>
<dbReference type="RefSeq" id="WP_010757513.1">
    <property type="nucleotide sequence ID" value="NZ_ASWD01000001.1"/>
</dbReference>
<evidence type="ECO:0000313" key="3">
    <source>
        <dbReference type="Proteomes" id="UP000013782"/>
    </source>
</evidence>
<gene>
    <name evidence="2" type="ORF">UAU_02523</name>
</gene>
<feature type="domain" description="SnoaL-like" evidence="1">
    <location>
        <begin position="13"/>
        <end position="109"/>
    </location>
</feature>
<dbReference type="InterPro" id="IPR037401">
    <property type="entry name" value="SnoaL-like"/>
</dbReference>
<dbReference type="Pfam" id="PF12680">
    <property type="entry name" value="SnoaL_2"/>
    <property type="match status" value="1"/>
</dbReference>
<dbReference type="STRING" id="160454.RV10_GL000636"/>
<dbReference type="HOGENOM" id="CLU_123773_0_1_9"/>
<accession>R2QBN0</accession>
<dbReference type="SUPFAM" id="SSF54427">
    <property type="entry name" value="NTF2-like"/>
    <property type="match status" value="1"/>
</dbReference>
<evidence type="ECO:0000313" key="2">
    <source>
        <dbReference type="EMBL" id="EOH93827.1"/>
    </source>
</evidence>
<comment type="caution">
    <text evidence="2">The sequence shown here is derived from an EMBL/GenBank/DDBJ whole genome shotgun (WGS) entry which is preliminary data.</text>
</comment>
<reference evidence="2 3" key="1">
    <citation type="submission" date="2013-02" db="EMBL/GenBank/DDBJ databases">
        <title>The Genome Sequence of Enterococcus pallens BAA-351.</title>
        <authorList>
            <consortium name="The Broad Institute Genome Sequencing Platform"/>
            <consortium name="The Broad Institute Genome Sequencing Center for Infectious Disease"/>
            <person name="Earl A.M."/>
            <person name="Gilmore M.S."/>
            <person name="Lebreton F."/>
            <person name="Walker B."/>
            <person name="Young S.K."/>
            <person name="Zeng Q."/>
            <person name="Gargeya S."/>
            <person name="Fitzgerald M."/>
            <person name="Haas B."/>
            <person name="Abouelleil A."/>
            <person name="Alvarado L."/>
            <person name="Arachchi H.M."/>
            <person name="Berlin A.M."/>
            <person name="Chapman S.B."/>
            <person name="Dewar J."/>
            <person name="Goldberg J."/>
            <person name="Griggs A."/>
            <person name="Gujja S."/>
            <person name="Hansen M."/>
            <person name="Howarth C."/>
            <person name="Imamovic A."/>
            <person name="Larimer J."/>
            <person name="McCowan C."/>
            <person name="Murphy C."/>
            <person name="Neiman D."/>
            <person name="Pearson M."/>
            <person name="Priest M."/>
            <person name="Roberts A."/>
            <person name="Saif S."/>
            <person name="Shea T."/>
            <person name="Sisk P."/>
            <person name="Sykes S."/>
            <person name="Wortman J."/>
            <person name="Nusbaum C."/>
            <person name="Birren B."/>
        </authorList>
    </citation>
    <scope>NUCLEOTIDE SEQUENCE [LARGE SCALE GENOMIC DNA]</scope>
    <source>
        <strain evidence="2 3">ATCC BAA-351</strain>
    </source>
</reference>
<dbReference type="AlphaFoldDB" id="R2QBN0"/>
<dbReference type="Gene3D" id="3.10.450.50">
    <property type="match status" value="1"/>
</dbReference>
<dbReference type="PATRIC" id="fig|1158607.3.peg.2499"/>
<organism evidence="2 3">
    <name type="scientific">Enterococcus pallens ATCC BAA-351</name>
    <dbReference type="NCBI Taxonomy" id="1158607"/>
    <lineage>
        <taxon>Bacteria</taxon>
        <taxon>Bacillati</taxon>
        <taxon>Bacillota</taxon>
        <taxon>Bacilli</taxon>
        <taxon>Lactobacillales</taxon>
        <taxon>Enterococcaceae</taxon>
        <taxon>Enterococcus</taxon>
    </lineage>
</organism>